<evidence type="ECO:0000313" key="1">
    <source>
        <dbReference type="EMBL" id="MED6277763.1"/>
    </source>
</evidence>
<name>A0ABU7DRP7_9TELE</name>
<dbReference type="EMBL" id="JAHUTJ010034166">
    <property type="protein sequence ID" value="MED6277763.1"/>
    <property type="molecule type" value="Genomic_DNA"/>
</dbReference>
<sequence>MDQGDAGSACWLPTQSAEKVCAEEGQGPTTCCIFCCFPPQPASVLQQARRAAAPRGLLYLLLSASPPLQGRREPWFFTVSSLLTGVGISIIPKGVVVWYTPPGPRLIYSQPPSSPDAFFQRRFFL</sequence>
<proteinExistence type="predicted"/>
<organism evidence="1 2">
    <name type="scientific">Characodon lateralis</name>
    <dbReference type="NCBI Taxonomy" id="208331"/>
    <lineage>
        <taxon>Eukaryota</taxon>
        <taxon>Metazoa</taxon>
        <taxon>Chordata</taxon>
        <taxon>Craniata</taxon>
        <taxon>Vertebrata</taxon>
        <taxon>Euteleostomi</taxon>
        <taxon>Actinopterygii</taxon>
        <taxon>Neopterygii</taxon>
        <taxon>Teleostei</taxon>
        <taxon>Neoteleostei</taxon>
        <taxon>Acanthomorphata</taxon>
        <taxon>Ovalentaria</taxon>
        <taxon>Atherinomorphae</taxon>
        <taxon>Cyprinodontiformes</taxon>
        <taxon>Goodeidae</taxon>
        <taxon>Characodon</taxon>
    </lineage>
</organism>
<evidence type="ECO:0000313" key="2">
    <source>
        <dbReference type="Proteomes" id="UP001352852"/>
    </source>
</evidence>
<keyword evidence="2" id="KW-1185">Reference proteome</keyword>
<reference evidence="1 2" key="1">
    <citation type="submission" date="2021-06" db="EMBL/GenBank/DDBJ databases">
        <authorList>
            <person name="Palmer J.M."/>
        </authorList>
    </citation>
    <scope>NUCLEOTIDE SEQUENCE [LARGE SCALE GENOMIC DNA]</scope>
    <source>
        <strain evidence="1 2">CL_MEX2019</strain>
        <tissue evidence="1">Muscle</tissue>
    </source>
</reference>
<comment type="caution">
    <text evidence="1">The sequence shown here is derived from an EMBL/GenBank/DDBJ whole genome shotgun (WGS) entry which is preliminary data.</text>
</comment>
<dbReference type="Proteomes" id="UP001352852">
    <property type="component" value="Unassembled WGS sequence"/>
</dbReference>
<accession>A0ABU7DRP7</accession>
<gene>
    <name evidence="1" type="ORF">CHARACLAT_016782</name>
</gene>
<protein>
    <submittedName>
        <fullName evidence="1">Uncharacterized protein</fullName>
    </submittedName>
</protein>